<dbReference type="EMBL" id="JAGPXD010000001">
    <property type="protein sequence ID" value="KAH7374778.1"/>
    <property type="molecule type" value="Genomic_DNA"/>
</dbReference>
<dbReference type="Proteomes" id="UP000813385">
    <property type="component" value="Unassembled WGS sequence"/>
</dbReference>
<evidence type="ECO:0000313" key="2">
    <source>
        <dbReference type="EMBL" id="KAH7374778.1"/>
    </source>
</evidence>
<dbReference type="OrthoDB" id="5410365at2759"/>
<comment type="caution">
    <text evidence="2">The sequence shown here is derived from an EMBL/GenBank/DDBJ whole genome shotgun (WGS) entry which is preliminary data.</text>
</comment>
<feature type="region of interest" description="Disordered" evidence="1">
    <location>
        <begin position="235"/>
        <end position="267"/>
    </location>
</feature>
<feature type="compositionally biased region" description="Basic and acidic residues" evidence="1">
    <location>
        <begin position="235"/>
        <end position="245"/>
    </location>
</feature>
<keyword evidence="3" id="KW-1185">Reference proteome</keyword>
<accession>A0A8K0X8P3</accession>
<sequence length="285" mass="32136">MAPRSGYIVDRLLPLESVKLGRLITNKAQPHQRYHPLDFHGWPELPSHDVIHVGEQEASSRSSMKAIFASILSAKFSSQDDGRVAVDKTTYRRYMLEQSDDWFAQATAQPETQIWIEKMVQSCERIYLIVGYYTVLDQNITRSRNTARSQDYQAKLPVAKTLAASGLPLPMAGALVDVQAGAQHSEAGKESDQTRTPGEKVFAIEYRKVVPHWRAKVDVARMTLGEMKVWTCTTEKRSDEQREEQVMGVTLEASDDSDSDDSDDEGWVRHVCENGDVVHEEVGLR</sequence>
<evidence type="ECO:0000313" key="3">
    <source>
        <dbReference type="Proteomes" id="UP000813385"/>
    </source>
</evidence>
<reference evidence="2" key="1">
    <citation type="journal article" date="2021" name="Nat. Commun.">
        <title>Genetic determinants of endophytism in the Arabidopsis root mycobiome.</title>
        <authorList>
            <person name="Mesny F."/>
            <person name="Miyauchi S."/>
            <person name="Thiergart T."/>
            <person name="Pickel B."/>
            <person name="Atanasova L."/>
            <person name="Karlsson M."/>
            <person name="Huettel B."/>
            <person name="Barry K.W."/>
            <person name="Haridas S."/>
            <person name="Chen C."/>
            <person name="Bauer D."/>
            <person name="Andreopoulos W."/>
            <person name="Pangilinan J."/>
            <person name="LaButti K."/>
            <person name="Riley R."/>
            <person name="Lipzen A."/>
            <person name="Clum A."/>
            <person name="Drula E."/>
            <person name="Henrissat B."/>
            <person name="Kohler A."/>
            <person name="Grigoriev I.V."/>
            <person name="Martin F.M."/>
            <person name="Hacquard S."/>
        </authorList>
    </citation>
    <scope>NUCLEOTIDE SEQUENCE</scope>
    <source>
        <strain evidence="2">MPI-CAGE-AT-0016</strain>
    </source>
</reference>
<evidence type="ECO:0000256" key="1">
    <source>
        <dbReference type="SAM" id="MobiDB-lite"/>
    </source>
</evidence>
<feature type="compositionally biased region" description="Acidic residues" evidence="1">
    <location>
        <begin position="253"/>
        <end position="265"/>
    </location>
</feature>
<name>A0A8K0X8P3_9PEZI</name>
<gene>
    <name evidence="2" type="ORF">B0T11DRAFT_313536</name>
</gene>
<protein>
    <submittedName>
        <fullName evidence="2">Uncharacterized protein</fullName>
    </submittedName>
</protein>
<proteinExistence type="predicted"/>
<dbReference type="AlphaFoldDB" id="A0A8K0X8P3"/>
<organism evidence="2 3">
    <name type="scientific">Plectosphaerella cucumerina</name>
    <dbReference type="NCBI Taxonomy" id="40658"/>
    <lineage>
        <taxon>Eukaryota</taxon>
        <taxon>Fungi</taxon>
        <taxon>Dikarya</taxon>
        <taxon>Ascomycota</taxon>
        <taxon>Pezizomycotina</taxon>
        <taxon>Sordariomycetes</taxon>
        <taxon>Hypocreomycetidae</taxon>
        <taxon>Glomerellales</taxon>
        <taxon>Plectosphaerellaceae</taxon>
        <taxon>Plectosphaerella</taxon>
    </lineage>
</organism>